<accession>A0A0N4ZK06</accession>
<name>A0A0N4ZK06_PARTI</name>
<sequence>MREIVSICQNYPKFEENNKKETFEFSTHELEPTYQKPLEWHPLRAVSFYSENSIIKSLWRLVETEASRYLYNRFFQSSHLNESIAINGGIELFINMSQAIYRKGIKGTEPYVSKELYKKLIKKYEILESHQQNLFNITKKDILGVCPGVVGGLQHISSTSTHLYYHLFFISLYKRNLFPQKIRNPSYILTSKELTEALNKNPNFYERMPLNYGYSSPKFINFHCVIKHEYGVEKDKLKKAEIDMFGYFIH</sequence>
<reference evidence="2" key="1">
    <citation type="submission" date="2017-02" db="UniProtKB">
        <authorList>
            <consortium name="WormBaseParasite"/>
        </authorList>
    </citation>
    <scope>IDENTIFICATION</scope>
</reference>
<protein>
    <submittedName>
        <fullName evidence="2">Uncharacterized protein</fullName>
    </submittedName>
</protein>
<dbReference type="AlphaFoldDB" id="A0A0N4ZK06"/>
<evidence type="ECO:0000313" key="1">
    <source>
        <dbReference type="Proteomes" id="UP000038045"/>
    </source>
</evidence>
<proteinExistence type="predicted"/>
<organism evidence="1 2">
    <name type="scientific">Parastrongyloides trichosuri</name>
    <name type="common">Possum-specific nematode worm</name>
    <dbReference type="NCBI Taxonomy" id="131310"/>
    <lineage>
        <taxon>Eukaryota</taxon>
        <taxon>Metazoa</taxon>
        <taxon>Ecdysozoa</taxon>
        <taxon>Nematoda</taxon>
        <taxon>Chromadorea</taxon>
        <taxon>Rhabditida</taxon>
        <taxon>Tylenchina</taxon>
        <taxon>Panagrolaimomorpha</taxon>
        <taxon>Strongyloidoidea</taxon>
        <taxon>Strongyloididae</taxon>
        <taxon>Parastrongyloides</taxon>
    </lineage>
</organism>
<dbReference type="WBParaSite" id="PTRK_0000844300.1">
    <property type="protein sequence ID" value="PTRK_0000844300.1"/>
    <property type="gene ID" value="PTRK_0000844300"/>
</dbReference>
<evidence type="ECO:0000313" key="2">
    <source>
        <dbReference type="WBParaSite" id="PTRK_0000844300.1"/>
    </source>
</evidence>
<keyword evidence="1" id="KW-1185">Reference proteome</keyword>
<dbReference type="Proteomes" id="UP000038045">
    <property type="component" value="Unplaced"/>
</dbReference>